<dbReference type="KEGG" id="hyj:FHG12_14400"/>
<comment type="subcellular location">
    <subcellularLocation>
        <location evidence="3">Cytoplasm</location>
    </subcellularLocation>
</comment>
<protein>
    <recommendedName>
        <fullName evidence="3">Urease accessory protein UreD</fullName>
    </recommendedName>
</protein>
<dbReference type="Proteomes" id="UP000305398">
    <property type="component" value="Chromosome"/>
</dbReference>
<accession>A0A5B8A3K5</accession>
<dbReference type="InterPro" id="IPR002669">
    <property type="entry name" value="UreD"/>
</dbReference>
<comment type="similarity">
    <text evidence="1 3">Belongs to the UreD family.</text>
</comment>
<organism evidence="4 5">
    <name type="scientific">Hymenobacter jejuensis</name>
    <dbReference type="NCBI Taxonomy" id="2502781"/>
    <lineage>
        <taxon>Bacteria</taxon>
        <taxon>Pseudomonadati</taxon>
        <taxon>Bacteroidota</taxon>
        <taxon>Cytophagia</taxon>
        <taxon>Cytophagales</taxon>
        <taxon>Hymenobacteraceae</taxon>
        <taxon>Hymenobacter</taxon>
    </lineage>
</organism>
<proteinExistence type="inferred from homology"/>
<keyword evidence="5" id="KW-1185">Reference proteome</keyword>
<dbReference type="PANTHER" id="PTHR33643">
    <property type="entry name" value="UREASE ACCESSORY PROTEIN D"/>
    <property type="match status" value="1"/>
</dbReference>
<evidence type="ECO:0000256" key="2">
    <source>
        <dbReference type="ARBA" id="ARBA00023186"/>
    </source>
</evidence>
<comment type="function">
    <text evidence="3">Required for maturation of urease via the functional incorporation of the urease nickel metallocenter.</text>
</comment>
<evidence type="ECO:0000313" key="5">
    <source>
        <dbReference type="Proteomes" id="UP000305398"/>
    </source>
</evidence>
<keyword evidence="2 3" id="KW-0143">Chaperone</keyword>
<dbReference type="EMBL" id="CP040896">
    <property type="protein sequence ID" value="QDA61215.1"/>
    <property type="molecule type" value="Genomic_DNA"/>
</dbReference>
<evidence type="ECO:0000256" key="1">
    <source>
        <dbReference type="ARBA" id="ARBA00007177"/>
    </source>
</evidence>
<dbReference type="Pfam" id="PF01774">
    <property type="entry name" value="UreD"/>
    <property type="match status" value="1"/>
</dbReference>
<dbReference type="GO" id="GO:0005737">
    <property type="term" value="C:cytoplasm"/>
    <property type="evidence" value="ECO:0007669"/>
    <property type="project" value="UniProtKB-SubCell"/>
</dbReference>
<reference evidence="4 5" key="1">
    <citation type="submission" date="2019-06" db="EMBL/GenBank/DDBJ databases">
        <authorList>
            <person name="Srinivasan S."/>
        </authorList>
    </citation>
    <scope>NUCLEOTIDE SEQUENCE [LARGE SCALE GENOMIC DNA]</scope>
    <source>
        <strain evidence="4 5">17J68-5</strain>
    </source>
</reference>
<gene>
    <name evidence="3" type="primary">ureD</name>
    <name evidence="4" type="ORF">FHG12_14400</name>
</gene>
<dbReference type="GO" id="GO:0016151">
    <property type="term" value="F:nickel cation binding"/>
    <property type="evidence" value="ECO:0007669"/>
    <property type="project" value="UniProtKB-UniRule"/>
</dbReference>
<sequence length="286" mass="31982">MNNAPTEWSELEVAEVQGKSRLISCKNVQPLKILNPRSPAAGCHAVLSSYGGGMVAGDKIWLRLTGHANSRLFLGSQANTKIFKSLQGAAAEHVIEGKLGAGALAVVFPDPVVMQERSQYRQVQQWDLQPDSLLLVIDWFHSGRMDIGEKFVFTAFHSELKVAVNQRVVLLDRFAFAPQHHIATSPANFDQYQTMFSAYLVGNPTDARFQYLADALLQLKMSDRTDLHFAITNLECMISVTKVKEEAYILRAMAHSRMALQPLCDHLLQALSGEEFFGYNPLKRKY</sequence>
<comment type="subunit">
    <text evidence="3">UreD, UreF and UreG form a complex that acts as a GTP-hydrolysis-dependent molecular chaperone, activating the urease apoprotein by helping to assemble the nickel containing metallocenter of UreC. The UreE protein probably delivers the nickel.</text>
</comment>
<dbReference type="AlphaFoldDB" id="A0A5B8A3K5"/>
<dbReference type="OrthoDB" id="870989at2"/>
<dbReference type="PANTHER" id="PTHR33643:SF1">
    <property type="entry name" value="UREASE ACCESSORY PROTEIN D"/>
    <property type="match status" value="1"/>
</dbReference>
<dbReference type="HAMAP" id="MF_01384">
    <property type="entry name" value="UreD"/>
    <property type="match status" value="1"/>
</dbReference>
<name>A0A5B8A3K5_9BACT</name>
<dbReference type="RefSeq" id="WP_139516389.1">
    <property type="nucleotide sequence ID" value="NZ_CP040896.1"/>
</dbReference>
<evidence type="ECO:0000256" key="3">
    <source>
        <dbReference type="HAMAP-Rule" id="MF_01384"/>
    </source>
</evidence>
<keyword evidence="3" id="KW-0963">Cytoplasm</keyword>
<keyword evidence="3" id="KW-0996">Nickel insertion</keyword>
<evidence type="ECO:0000313" key="4">
    <source>
        <dbReference type="EMBL" id="QDA61215.1"/>
    </source>
</evidence>